<dbReference type="Proteomes" id="UP001285244">
    <property type="component" value="Unassembled WGS sequence"/>
</dbReference>
<feature type="domain" description="Alcohol dehydrogenase-like C-terminal" evidence="2">
    <location>
        <begin position="179"/>
        <end position="310"/>
    </location>
</feature>
<feature type="domain" description="Alcohol dehydrogenase-like N-terminal" evidence="3">
    <location>
        <begin position="28"/>
        <end position="131"/>
    </location>
</feature>
<protein>
    <submittedName>
        <fullName evidence="4">Zinc-binding dehydrogenase</fullName>
    </submittedName>
</protein>
<dbReference type="RefSeq" id="WP_320324844.1">
    <property type="nucleotide sequence ID" value="NZ_JALBUS010000002.1"/>
</dbReference>
<name>A0ABU4WIX8_9FIRM</name>
<dbReference type="Gene3D" id="3.40.50.720">
    <property type="entry name" value="NAD(P)-binding Rossmann-like Domain"/>
    <property type="match status" value="1"/>
</dbReference>
<reference evidence="4 5" key="1">
    <citation type="submission" date="2022-03" db="EMBL/GenBank/DDBJ databases">
        <title>Novel taxa within the pig intestine.</title>
        <authorList>
            <person name="Wylensek D."/>
            <person name="Bishof K."/>
            <person name="Afrizal A."/>
            <person name="Clavel T."/>
        </authorList>
    </citation>
    <scope>NUCLEOTIDE SEQUENCE [LARGE SCALE GENOMIC DNA]</scope>
    <source>
        <strain evidence="4 5">Cla-KB-P134</strain>
    </source>
</reference>
<dbReference type="InterPro" id="IPR013154">
    <property type="entry name" value="ADH-like_N"/>
</dbReference>
<evidence type="ECO:0000313" key="5">
    <source>
        <dbReference type="Proteomes" id="UP001285244"/>
    </source>
</evidence>
<evidence type="ECO:0000259" key="3">
    <source>
        <dbReference type="Pfam" id="PF08240"/>
    </source>
</evidence>
<dbReference type="PANTHER" id="PTHR43401:SF2">
    <property type="entry name" value="L-THREONINE 3-DEHYDROGENASE"/>
    <property type="match status" value="1"/>
</dbReference>
<dbReference type="InterPro" id="IPR013149">
    <property type="entry name" value="ADH-like_C"/>
</dbReference>
<dbReference type="EMBL" id="JALBUS010000002">
    <property type="protein sequence ID" value="MDX8416509.1"/>
    <property type="molecule type" value="Genomic_DNA"/>
</dbReference>
<dbReference type="SUPFAM" id="SSF50129">
    <property type="entry name" value="GroES-like"/>
    <property type="match status" value="1"/>
</dbReference>
<dbReference type="InterPro" id="IPR036291">
    <property type="entry name" value="NAD(P)-bd_dom_sf"/>
</dbReference>
<evidence type="ECO:0000313" key="4">
    <source>
        <dbReference type="EMBL" id="MDX8416509.1"/>
    </source>
</evidence>
<proteinExistence type="predicted"/>
<dbReference type="InterPro" id="IPR050129">
    <property type="entry name" value="Zn_alcohol_dh"/>
</dbReference>
<sequence>MTKMKAALMYGPNDIRVEMTEKPACPKDGMILKIMAVGLCGSDIRNLTSDSRKGNYPFIYGHEIVGCVDEVGPEETKYHVGQRLFLFPGTYCMECDNCISGHSENCENEHVAKLAGTGGFAQYIAVSGEKIHYGGIYEIPDGVSYEAASLGEPLTSVFACLENAKVGYADTIVIIGAGPIGDFMAQISKIRGAQKIIMIDLNEHRLEMAKQFGVDEVIVSKLDDPQYAINRVLELTNGKGADKVISATPANATQAQSLYMVKKGGLVVFFGGVPKGSKTELDTNLIHYNNIWIKGHFGASYDQSKRAFHLATSPNFPAEKFITHILPLDEINHGIELTKTGEAIKVVLHPWD</sequence>
<comment type="caution">
    <text evidence="4">The sequence shown here is derived from an EMBL/GenBank/DDBJ whole genome shotgun (WGS) entry which is preliminary data.</text>
</comment>
<keyword evidence="5" id="KW-1185">Reference proteome</keyword>
<dbReference type="PANTHER" id="PTHR43401">
    <property type="entry name" value="L-THREONINE 3-DEHYDROGENASE"/>
    <property type="match status" value="1"/>
</dbReference>
<accession>A0ABU4WIX8</accession>
<gene>
    <name evidence="4" type="ORF">MOZ64_01425</name>
</gene>
<evidence type="ECO:0000259" key="2">
    <source>
        <dbReference type="Pfam" id="PF00107"/>
    </source>
</evidence>
<organism evidence="4 5">
    <name type="scientific">Absicoccus intestinalis</name>
    <dbReference type="NCBI Taxonomy" id="2926319"/>
    <lineage>
        <taxon>Bacteria</taxon>
        <taxon>Bacillati</taxon>
        <taxon>Bacillota</taxon>
        <taxon>Erysipelotrichia</taxon>
        <taxon>Erysipelotrichales</taxon>
        <taxon>Erysipelotrichaceae</taxon>
        <taxon>Absicoccus</taxon>
    </lineage>
</organism>
<dbReference type="SUPFAM" id="SSF51735">
    <property type="entry name" value="NAD(P)-binding Rossmann-fold domains"/>
    <property type="match status" value="1"/>
</dbReference>
<dbReference type="Gene3D" id="3.90.180.10">
    <property type="entry name" value="Medium-chain alcohol dehydrogenases, catalytic domain"/>
    <property type="match status" value="1"/>
</dbReference>
<dbReference type="Pfam" id="PF08240">
    <property type="entry name" value="ADH_N"/>
    <property type="match status" value="1"/>
</dbReference>
<dbReference type="Pfam" id="PF00107">
    <property type="entry name" value="ADH_zinc_N"/>
    <property type="match status" value="1"/>
</dbReference>
<keyword evidence="1" id="KW-0560">Oxidoreductase</keyword>
<evidence type="ECO:0000256" key="1">
    <source>
        <dbReference type="ARBA" id="ARBA00023002"/>
    </source>
</evidence>
<dbReference type="InterPro" id="IPR011032">
    <property type="entry name" value="GroES-like_sf"/>
</dbReference>